<dbReference type="InterPro" id="IPR008271">
    <property type="entry name" value="Ser/Thr_kinase_AS"/>
</dbReference>
<gene>
    <name evidence="9" type="ORF">ACFL27_20465</name>
</gene>
<evidence type="ECO:0000256" key="5">
    <source>
        <dbReference type="PROSITE-ProRule" id="PRU00339"/>
    </source>
</evidence>
<dbReference type="Gene3D" id="1.10.510.10">
    <property type="entry name" value="Transferase(Phosphotransferase) domain 1"/>
    <property type="match status" value="1"/>
</dbReference>
<dbReference type="CDD" id="cd14014">
    <property type="entry name" value="STKc_PknB_like"/>
    <property type="match status" value="1"/>
</dbReference>
<keyword evidence="5" id="KW-0802">TPR repeat</keyword>
<evidence type="ECO:0000256" key="7">
    <source>
        <dbReference type="SAM" id="Phobius"/>
    </source>
</evidence>
<dbReference type="InterPro" id="IPR017441">
    <property type="entry name" value="Protein_kinase_ATP_BS"/>
</dbReference>
<dbReference type="Pfam" id="PF13414">
    <property type="entry name" value="TPR_11"/>
    <property type="match status" value="1"/>
</dbReference>
<dbReference type="InterPro" id="IPR005534">
    <property type="entry name" value="Curli_assmbl/transp-comp_CsgG"/>
</dbReference>
<dbReference type="InterPro" id="IPR011009">
    <property type="entry name" value="Kinase-like_dom_sf"/>
</dbReference>
<organism evidence="9 10">
    <name type="scientific">candidate division CSSED10-310 bacterium</name>
    <dbReference type="NCBI Taxonomy" id="2855610"/>
    <lineage>
        <taxon>Bacteria</taxon>
        <taxon>Bacteria division CSSED10-310</taxon>
    </lineage>
</organism>
<evidence type="ECO:0000256" key="3">
    <source>
        <dbReference type="ARBA" id="ARBA00022777"/>
    </source>
</evidence>
<reference evidence="9 10" key="1">
    <citation type="submission" date="2024-09" db="EMBL/GenBank/DDBJ databases">
        <title>Laminarin stimulates single cell rates of sulfate reduction while oxygen inhibits transcriptomic activity in coastal marine sediment.</title>
        <authorList>
            <person name="Lindsay M."/>
            <person name="Orcutt B."/>
            <person name="Emerson D."/>
            <person name="Stepanauskas R."/>
            <person name="D'Angelo T."/>
        </authorList>
    </citation>
    <scope>NUCLEOTIDE SEQUENCE [LARGE SCALE GENOMIC DNA]</scope>
    <source>
        <strain evidence="9">SAG AM-311-K15</strain>
    </source>
</reference>
<dbReference type="PROSITE" id="PS00107">
    <property type="entry name" value="PROTEIN_KINASE_ATP"/>
    <property type="match status" value="1"/>
</dbReference>
<keyword evidence="7" id="KW-1133">Transmembrane helix</keyword>
<dbReference type="EMBL" id="JBHPBY010000334">
    <property type="protein sequence ID" value="MFC1852578.1"/>
    <property type="molecule type" value="Genomic_DNA"/>
</dbReference>
<keyword evidence="7" id="KW-0472">Membrane</keyword>
<keyword evidence="4 6" id="KW-0067">ATP-binding</keyword>
<dbReference type="InterPro" id="IPR019734">
    <property type="entry name" value="TPR_rpt"/>
</dbReference>
<dbReference type="PROSITE" id="PS50005">
    <property type="entry name" value="TPR"/>
    <property type="match status" value="1"/>
</dbReference>
<dbReference type="SMART" id="SM00028">
    <property type="entry name" value="TPR"/>
    <property type="match status" value="4"/>
</dbReference>
<evidence type="ECO:0000256" key="6">
    <source>
        <dbReference type="PROSITE-ProRule" id="PRU10141"/>
    </source>
</evidence>
<evidence type="ECO:0000313" key="10">
    <source>
        <dbReference type="Proteomes" id="UP001594351"/>
    </source>
</evidence>
<dbReference type="PROSITE" id="PS50011">
    <property type="entry name" value="PROTEIN_KINASE_DOM"/>
    <property type="match status" value="1"/>
</dbReference>
<dbReference type="SUPFAM" id="SSF56112">
    <property type="entry name" value="Protein kinase-like (PK-like)"/>
    <property type="match status" value="1"/>
</dbReference>
<keyword evidence="1" id="KW-0808">Transferase</keyword>
<evidence type="ECO:0000313" key="9">
    <source>
        <dbReference type="EMBL" id="MFC1852578.1"/>
    </source>
</evidence>
<evidence type="ECO:0000256" key="1">
    <source>
        <dbReference type="ARBA" id="ARBA00022679"/>
    </source>
</evidence>
<dbReference type="Pfam" id="PF00069">
    <property type="entry name" value="Pkinase"/>
    <property type="match status" value="1"/>
</dbReference>
<keyword evidence="10" id="KW-1185">Reference proteome</keyword>
<name>A0ABV6Z296_UNCC1</name>
<feature type="domain" description="Protein kinase" evidence="8">
    <location>
        <begin position="9"/>
        <end position="279"/>
    </location>
</feature>
<dbReference type="PANTHER" id="PTHR43289">
    <property type="entry name" value="MITOGEN-ACTIVATED PROTEIN KINASE KINASE KINASE 20-RELATED"/>
    <property type="match status" value="1"/>
</dbReference>
<feature type="binding site" evidence="6">
    <location>
        <position position="38"/>
    </location>
    <ligand>
        <name>ATP</name>
        <dbReference type="ChEBI" id="CHEBI:30616"/>
    </ligand>
</feature>
<keyword evidence="3 9" id="KW-0418">Kinase</keyword>
<dbReference type="Gene3D" id="3.30.200.20">
    <property type="entry name" value="Phosphorylase Kinase, domain 1"/>
    <property type="match status" value="1"/>
</dbReference>
<dbReference type="Gene3D" id="3.40.50.10610">
    <property type="entry name" value="ABC-type transport auxiliary lipoprotein component"/>
    <property type="match status" value="1"/>
</dbReference>
<dbReference type="InterPro" id="IPR011990">
    <property type="entry name" value="TPR-like_helical_dom_sf"/>
</dbReference>
<evidence type="ECO:0000256" key="4">
    <source>
        <dbReference type="ARBA" id="ARBA00022840"/>
    </source>
</evidence>
<keyword evidence="7" id="KW-0812">Transmembrane</keyword>
<dbReference type="SUPFAM" id="SSF48452">
    <property type="entry name" value="TPR-like"/>
    <property type="match status" value="2"/>
</dbReference>
<keyword evidence="2 6" id="KW-0547">Nucleotide-binding</keyword>
<dbReference type="Pfam" id="PF03783">
    <property type="entry name" value="CsgG"/>
    <property type="match status" value="1"/>
</dbReference>
<dbReference type="PROSITE" id="PS00108">
    <property type="entry name" value="PROTEIN_KINASE_ST"/>
    <property type="match status" value="1"/>
</dbReference>
<accession>A0ABV6Z296</accession>
<evidence type="ECO:0000256" key="2">
    <source>
        <dbReference type="ARBA" id="ARBA00022741"/>
    </source>
</evidence>
<protein>
    <submittedName>
        <fullName evidence="9">Protein kinase</fullName>
    </submittedName>
</protein>
<dbReference type="SMART" id="SM00220">
    <property type="entry name" value="S_TKc"/>
    <property type="match status" value="1"/>
</dbReference>
<comment type="caution">
    <text evidence="9">The sequence shown here is derived from an EMBL/GenBank/DDBJ whole genome shotgun (WGS) entry which is preliminary data.</text>
</comment>
<dbReference type="PANTHER" id="PTHR43289:SF34">
    <property type="entry name" value="SERINE_THREONINE-PROTEIN KINASE YBDM-RELATED"/>
    <property type="match status" value="1"/>
</dbReference>
<dbReference type="InterPro" id="IPR000719">
    <property type="entry name" value="Prot_kinase_dom"/>
</dbReference>
<dbReference type="Gene3D" id="1.25.40.10">
    <property type="entry name" value="Tetratricopeptide repeat domain"/>
    <property type="match status" value="3"/>
</dbReference>
<dbReference type="PROSITE" id="PS50293">
    <property type="entry name" value="TPR_REGION"/>
    <property type="match status" value="1"/>
</dbReference>
<feature type="repeat" description="TPR" evidence="5">
    <location>
        <begin position="679"/>
        <end position="712"/>
    </location>
</feature>
<feature type="transmembrane region" description="Helical" evidence="7">
    <location>
        <begin position="310"/>
        <end position="331"/>
    </location>
</feature>
<evidence type="ECO:0000259" key="8">
    <source>
        <dbReference type="PROSITE" id="PS50011"/>
    </source>
</evidence>
<dbReference type="Proteomes" id="UP001594351">
    <property type="component" value="Unassembled WGS sequence"/>
</dbReference>
<proteinExistence type="predicted"/>
<dbReference type="GO" id="GO:0016301">
    <property type="term" value="F:kinase activity"/>
    <property type="evidence" value="ECO:0007669"/>
    <property type="project" value="UniProtKB-KW"/>
</dbReference>
<sequence length="1023" mass="115482">MIGKTLNHYQIREQLGKGGMGEVYIAEDTKLMRRVALKILPPEMAEDADRVKRFEREVKTLAALNHPNIVTIYSVEKANGFHFFTMELVKGKSLAHLIPSQGVSLNNLFELMIPLTAAIKAAHEQGVTHRDLKPENIILSDEGRLKVLDFGLAKYEVAVPDSLPQSQLGTDSLTQAGKIFGTISYMSPEQAMGKLVDQRSDIFALGILLYEMATGRHPFQAGTNIETLTAIIRDIPRPVTDVNPVLPVQLAQITDRCLNKEPHHRYQSSSDLLLELEVMKEKFDSGELSTMADVSPVSWWQKSIRPVTRVWFFLALMVVLSSAIFLGYHFLTSEKSPPGIGPTGRPTIAVMSFEDHTGSEEFHWLSSGLPSMLLTGLAQTPHLDVVSNQRVHEILKQIGRQESGAVEKSDVAEVARRAGAGAVVVGDIYKAGSEIRIDVQVEDVASGHIITAESVRGEDVFLLVDQLTDRIRKSLSLTGVPDSGIAEVTTNSIKAYRLYNEGLQARTNYRWWDALKLFQEAVALDPSFAMAHVELANIAQEFLKKSELREKYRRNALDNLKRLPKRQQLLVQGFYSQKHSHGPYAILSPQERKQTEQFLLDFIEQYPDMEDTYNRLAYIYMVEFGQPDRALKVLEQGMEQLPYSGPLLNLYGYYLQYLGRYEETFKALNVYRDLAQDEPNPYDSLGEAYLNTGQPLKAIENYSQAIQLDPTFFNSYLGRSYAYLMLGKLKEAAVESENAGQILINQGAGSDEMAQSISAVILSYYGRYQEAEKRIARCLTSSQAFSRHKKAHTKPAQLTAKHTWFYLIWSLIEIEQENWDGARQKIDQAREASQKDTNQVRLSSLPVLTEFLAGMVAVRSGNLDEARQILSVLKSTYNAQYQWEKFWFHLLEGHLELTVGNLDAAQEAFIRSKPDFQIYFAPTRAENTFDHNLPFKDGIARVLIARGNLQAAIEEYRKLITPSIKSKWTAILLPQYVLELARLLAEAGEKDAARKEYQRFLELWQGADPDSPRLKEALQFVSP</sequence>